<dbReference type="AlphaFoldDB" id="A0A6B0SGD8"/>
<dbReference type="RefSeq" id="WP_159526345.1">
    <property type="nucleotide sequence ID" value="NZ_WUUU01000065.1"/>
</dbReference>
<evidence type="ECO:0000313" key="3">
    <source>
        <dbReference type="Proteomes" id="UP000471521"/>
    </source>
</evidence>
<feature type="domain" description="DUF8159" evidence="1">
    <location>
        <begin position="1"/>
        <end position="116"/>
    </location>
</feature>
<name>A0A6B0SGD8_9EURY</name>
<sequence>MDDDRRFALESRLTNNGCYLESITVADDAYEVTYQSVAAGQHGEIPHQQVGDVVNVFRTLFDEHDWAVRSVDATVTTLDDEVLGSWHADADWFEALADDDLTEVEFSRRVVASLEE</sequence>
<dbReference type="OrthoDB" id="290983at2157"/>
<proteinExistence type="predicted"/>
<evidence type="ECO:0000313" key="2">
    <source>
        <dbReference type="EMBL" id="MXR20824.1"/>
    </source>
</evidence>
<reference evidence="2 3" key="1">
    <citation type="submission" date="2019-12" db="EMBL/GenBank/DDBJ databases">
        <title>Isolation and characterization of three novel carbon monoxide-oxidizing members of Halobacteria from salione crusts and soils.</title>
        <authorList>
            <person name="Myers M.R."/>
            <person name="King G.M."/>
        </authorList>
    </citation>
    <scope>NUCLEOTIDE SEQUENCE [LARGE SCALE GENOMIC DNA]</scope>
    <source>
        <strain evidence="2 3">PCN9</strain>
    </source>
</reference>
<gene>
    <name evidence="2" type="ORF">GRX66_09495</name>
</gene>
<dbReference type="EMBL" id="WUUU01000065">
    <property type="protein sequence ID" value="MXR20824.1"/>
    <property type="molecule type" value="Genomic_DNA"/>
</dbReference>
<dbReference type="InterPro" id="IPR058473">
    <property type="entry name" value="DUF8159"/>
</dbReference>
<evidence type="ECO:0000259" key="1">
    <source>
        <dbReference type="Pfam" id="PF26490"/>
    </source>
</evidence>
<dbReference type="Pfam" id="PF26490">
    <property type="entry name" value="DUF8159"/>
    <property type="match status" value="1"/>
</dbReference>
<dbReference type="Proteomes" id="UP000471521">
    <property type="component" value="Unassembled WGS sequence"/>
</dbReference>
<protein>
    <recommendedName>
        <fullName evidence="1">DUF8159 domain-containing protein</fullName>
    </recommendedName>
</protein>
<keyword evidence="3" id="KW-1185">Reference proteome</keyword>
<comment type="caution">
    <text evidence="2">The sequence shown here is derived from an EMBL/GenBank/DDBJ whole genome shotgun (WGS) entry which is preliminary data.</text>
</comment>
<organism evidence="2 3">
    <name type="scientific">Halobacterium bonnevillei</name>
    <dbReference type="NCBI Taxonomy" id="2692200"/>
    <lineage>
        <taxon>Archaea</taxon>
        <taxon>Methanobacteriati</taxon>
        <taxon>Methanobacteriota</taxon>
        <taxon>Stenosarchaea group</taxon>
        <taxon>Halobacteria</taxon>
        <taxon>Halobacteriales</taxon>
        <taxon>Halobacteriaceae</taxon>
        <taxon>Halobacterium</taxon>
    </lineage>
</organism>
<accession>A0A6B0SGD8</accession>